<name>A0A3V2I5K5_SALSE</name>
<reference evidence="4" key="2">
    <citation type="submission" date="2018-07" db="EMBL/GenBank/DDBJ databases">
        <authorList>
            <consortium name="NARMS: The National Antimicrobial Resistance Monitoring System"/>
        </authorList>
    </citation>
    <scope>NUCLEOTIDE SEQUENCE</scope>
    <source>
        <strain evidence="4">CVM N57491F</strain>
        <strain evidence="5">FSIS1605764</strain>
    </source>
</reference>
<keyword evidence="1" id="KW-0472">Membrane</keyword>
<sequence>MTIGSFLRKIIPLPFVFICIYTTFFLYILIKAPDIYNAVFFVYYSGVPSSILYVFFDAYFSLPTHGSVYFDVAIMYLLGVIQYGVIGWICQKIFQAGCFVIKKYFLHK</sequence>
<evidence type="ECO:0000313" key="2">
    <source>
        <dbReference type="EMBL" id="EBV9741768.1"/>
    </source>
</evidence>
<accession>A0A3V2I5K5</accession>
<keyword evidence="1" id="KW-1133">Transmembrane helix</keyword>
<gene>
    <name evidence="5" type="ORF">A0E85_08515</name>
    <name evidence="4" type="ORF">A3030_25115</name>
    <name evidence="2" type="ORF">ASA99_14215</name>
    <name evidence="3" type="ORF">D5B89_09075</name>
</gene>
<keyword evidence="1" id="KW-0812">Transmembrane</keyword>
<dbReference type="EMBL" id="AAKJGI010000056">
    <property type="protein sequence ID" value="ECS3353083.1"/>
    <property type="molecule type" value="Genomic_DNA"/>
</dbReference>
<dbReference type="EMBL" id="AAHOLL010000006">
    <property type="protein sequence ID" value="EBY5857877.1"/>
    <property type="molecule type" value="Genomic_DNA"/>
</dbReference>
<feature type="transmembrane region" description="Helical" evidence="1">
    <location>
        <begin position="36"/>
        <end position="56"/>
    </location>
</feature>
<dbReference type="EMBL" id="AAHGYF010000011">
    <property type="protein sequence ID" value="EBV9741768.1"/>
    <property type="molecule type" value="Genomic_DNA"/>
</dbReference>
<evidence type="ECO:0000313" key="4">
    <source>
        <dbReference type="EMBL" id="ECS3353083.1"/>
    </source>
</evidence>
<comment type="caution">
    <text evidence="4">The sequence shown here is derived from an EMBL/GenBank/DDBJ whole genome shotgun (WGS) entry which is preliminary data.</text>
</comment>
<organism evidence="4">
    <name type="scientific">Salmonella senftenberg</name>
    <dbReference type="NCBI Taxonomy" id="28150"/>
    <lineage>
        <taxon>Bacteria</taxon>
        <taxon>Pseudomonadati</taxon>
        <taxon>Pseudomonadota</taxon>
        <taxon>Gammaproteobacteria</taxon>
        <taxon>Enterobacterales</taxon>
        <taxon>Enterobacteriaceae</taxon>
        <taxon>Salmonella</taxon>
    </lineage>
</organism>
<reference evidence="3" key="3">
    <citation type="submission" date="2018-09" db="EMBL/GenBank/DDBJ databases">
        <authorList>
            <person name="Ashton P.M."/>
            <person name="Dallman T."/>
            <person name="Nair S."/>
            <person name="De Pinna E."/>
            <person name="Peters T."/>
            <person name="Grant K."/>
        </authorList>
    </citation>
    <scope>NUCLEOTIDE SEQUENCE</scope>
    <source>
        <strain evidence="3">596928</strain>
    </source>
</reference>
<reference evidence="2" key="1">
    <citation type="submission" date="2018-07" db="EMBL/GenBank/DDBJ databases">
        <authorList>
            <consortium name="GenomeTrakr network: Whole genome sequencing for foodborne pathogen traceback"/>
        </authorList>
    </citation>
    <scope>NUCLEOTIDE SEQUENCE</scope>
    <source>
        <strain evidence="2">WAPHL-SAL-A01132</strain>
    </source>
</reference>
<feature type="transmembrane region" description="Helical" evidence="1">
    <location>
        <begin position="68"/>
        <end position="89"/>
    </location>
</feature>
<proteinExistence type="predicted"/>
<feature type="transmembrane region" description="Helical" evidence="1">
    <location>
        <begin position="12"/>
        <end position="30"/>
    </location>
</feature>
<protein>
    <submittedName>
        <fullName evidence="4">Uncharacterized protein</fullName>
    </submittedName>
</protein>
<evidence type="ECO:0000313" key="5">
    <source>
        <dbReference type="EMBL" id="ECU5902144.1"/>
    </source>
</evidence>
<evidence type="ECO:0000313" key="3">
    <source>
        <dbReference type="EMBL" id="EBY5857877.1"/>
    </source>
</evidence>
<evidence type="ECO:0000256" key="1">
    <source>
        <dbReference type="SAM" id="Phobius"/>
    </source>
</evidence>
<dbReference type="AlphaFoldDB" id="A0A3V2I5K5"/>
<dbReference type="EMBL" id="AAKQKN010000005">
    <property type="protein sequence ID" value="ECU5902144.1"/>
    <property type="molecule type" value="Genomic_DNA"/>
</dbReference>